<dbReference type="Proteomes" id="UP001597055">
    <property type="component" value="Unassembled WGS sequence"/>
</dbReference>
<proteinExistence type="predicted"/>
<evidence type="ECO:0000313" key="2">
    <source>
        <dbReference type="Proteomes" id="UP001597055"/>
    </source>
</evidence>
<protein>
    <submittedName>
        <fullName evidence="1">Uncharacterized protein</fullName>
    </submittedName>
</protein>
<sequence length="41" mass="3838">MSSVAGLLLLTGTAIAVVSLIVADAAPTPLEDSQALSGGAG</sequence>
<dbReference type="RefSeq" id="WP_378771873.1">
    <property type="nucleotide sequence ID" value="NZ_JBHTII010000001.1"/>
</dbReference>
<gene>
    <name evidence="1" type="ORF">ACFQ0P_08195</name>
</gene>
<reference evidence="2" key="1">
    <citation type="journal article" date="2019" name="Int. J. Syst. Evol. Microbiol.">
        <title>The Global Catalogue of Microorganisms (GCM) 10K type strain sequencing project: providing services to taxonomists for standard genome sequencing and annotation.</title>
        <authorList>
            <consortium name="The Broad Institute Genomics Platform"/>
            <consortium name="The Broad Institute Genome Sequencing Center for Infectious Disease"/>
            <person name="Wu L."/>
            <person name="Ma J."/>
        </authorList>
    </citation>
    <scope>NUCLEOTIDE SEQUENCE [LARGE SCALE GENOMIC DNA]</scope>
    <source>
        <strain evidence="2">CCUG 54523</strain>
    </source>
</reference>
<name>A0ABW3AHC4_9MICO</name>
<evidence type="ECO:0000313" key="1">
    <source>
        <dbReference type="EMBL" id="MFD0790375.1"/>
    </source>
</evidence>
<accession>A0ABW3AHC4</accession>
<organism evidence="1 2">
    <name type="scientific">Microbacterium insulae</name>
    <dbReference type="NCBI Taxonomy" id="483014"/>
    <lineage>
        <taxon>Bacteria</taxon>
        <taxon>Bacillati</taxon>
        <taxon>Actinomycetota</taxon>
        <taxon>Actinomycetes</taxon>
        <taxon>Micrococcales</taxon>
        <taxon>Microbacteriaceae</taxon>
        <taxon>Microbacterium</taxon>
    </lineage>
</organism>
<comment type="caution">
    <text evidence="1">The sequence shown here is derived from an EMBL/GenBank/DDBJ whole genome shotgun (WGS) entry which is preliminary data.</text>
</comment>
<keyword evidence="2" id="KW-1185">Reference proteome</keyword>
<dbReference type="EMBL" id="JBHTII010000001">
    <property type="protein sequence ID" value="MFD0790375.1"/>
    <property type="molecule type" value="Genomic_DNA"/>
</dbReference>